<gene>
    <name evidence="1" type="ORF">DOK76_08310</name>
</gene>
<comment type="caution">
    <text evidence="1">The sequence shown here is derived from an EMBL/GenBank/DDBJ whole genome shotgun (WGS) entry which is preliminary data.</text>
</comment>
<accession>A0ABS3HTT0</accession>
<protein>
    <submittedName>
        <fullName evidence="1">Uncharacterized protein</fullName>
    </submittedName>
</protein>
<dbReference type="RefSeq" id="WP_206966711.1">
    <property type="nucleotide sequence ID" value="NZ_JAFLVX010000020.1"/>
</dbReference>
<sequence>MKEYQLTDYIAAKKSLVSTLNKIEKAIVSLEEKEAQGKKLTAQITLSNERVKALKLSILLIDREIDRMNEVND</sequence>
<dbReference type="EMBL" id="JAFLVX010000020">
    <property type="protein sequence ID" value="MBO0477071.1"/>
    <property type="molecule type" value="Genomic_DNA"/>
</dbReference>
<evidence type="ECO:0000313" key="1">
    <source>
        <dbReference type="EMBL" id="MBO0477071.1"/>
    </source>
</evidence>
<name>A0ABS3HTT0_9ENTE</name>
<evidence type="ECO:0000313" key="2">
    <source>
        <dbReference type="Proteomes" id="UP000664857"/>
    </source>
</evidence>
<organism evidence="1 2">
    <name type="scientific">Candidatus Vagococcus giribetii</name>
    <dbReference type="NCBI Taxonomy" id="2230876"/>
    <lineage>
        <taxon>Bacteria</taxon>
        <taxon>Bacillati</taxon>
        <taxon>Bacillota</taxon>
        <taxon>Bacilli</taxon>
        <taxon>Lactobacillales</taxon>
        <taxon>Enterococcaceae</taxon>
        <taxon>Vagococcus</taxon>
    </lineage>
</organism>
<proteinExistence type="predicted"/>
<reference evidence="1 2" key="1">
    <citation type="submission" date="2021-03" db="EMBL/GenBank/DDBJ databases">
        <title>Enterococcal diversity collection.</title>
        <authorList>
            <person name="Gilmore M.S."/>
            <person name="Schwartzman J."/>
            <person name="Van Tyne D."/>
            <person name="Martin M."/>
            <person name="Earl A.M."/>
            <person name="Manson A.L."/>
            <person name="Straub T."/>
            <person name="Salamzade R."/>
            <person name="Saavedra J."/>
            <person name="Lebreton F."/>
            <person name="Prichula J."/>
            <person name="Schaufler K."/>
            <person name="Gaca A."/>
            <person name="Sgardioli B."/>
            <person name="Wagenaar J."/>
            <person name="Strong T."/>
        </authorList>
    </citation>
    <scope>NUCLEOTIDE SEQUENCE [LARGE SCALE GENOMIC DNA]</scope>
    <source>
        <strain evidence="1 2">DIV0080</strain>
    </source>
</reference>
<keyword evidence="2" id="KW-1185">Reference proteome</keyword>
<dbReference type="Proteomes" id="UP000664857">
    <property type="component" value="Unassembled WGS sequence"/>
</dbReference>